<dbReference type="InterPro" id="IPR001214">
    <property type="entry name" value="SET_dom"/>
</dbReference>
<dbReference type="PROSITE" id="PS50280">
    <property type="entry name" value="SET"/>
    <property type="match status" value="1"/>
</dbReference>
<dbReference type="EMBL" id="MN739344">
    <property type="protein sequence ID" value="QHS99508.1"/>
    <property type="molecule type" value="Genomic_DNA"/>
</dbReference>
<sequence>MDINLNEFNTDYLYIISAIIILILVLFYFFMNNNNNSVNNISYTDKISIKNSLIPNSGRGVFAEKDFKKGEVIEVCPLITDYKKNFENSKIKDYTFKSKFKKDQEVIVFGMCSMYNHSDNFNVHHNQDSENMIFTASRDIKKGEELYVNYGGDYWNSRNN</sequence>
<evidence type="ECO:0000313" key="3">
    <source>
        <dbReference type="EMBL" id="QHS99508.1"/>
    </source>
</evidence>
<reference evidence="3" key="1">
    <citation type="journal article" date="2020" name="Nature">
        <title>Giant virus diversity and host interactions through global metagenomics.</title>
        <authorList>
            <person name="Schulz F."/>
            <person name="Roux S."/>
            <person name="Paez-Espino D."/>
            <person name="Jungbluth S."/>
            <person name="Walsh D.A."/>
            <person name="Denef V.J."/>
            <person name="McMahon K.D."/>
            <person name="Konstantinidis K.T."/>
            <person name="Eloe-Fadrosh E.A."/>
            <person name="Kyrpides N.C."/>
            <person name="Woyke T."/>
        </authorList>
    </citation>
    <scope>NUCLEOTIDE SEQUENCE</scope>
    <source>
        <strain evidence="3">GVMAG-M-3300020187-37</strain>
    </source>
</reference>
<dbReference type="SUPFAM" id="SSF82199">
    <property type="entry name" value="SET domain"/>
    <property type="match status" value="1"/>
</dbReference>
<dbReference type="InterPro" id="IPR046341">
    <property type="entry name" value="SET_dom_sf"/>
</dbReference>
<keyword evidence="1" id="KW-1133">Transmembrane helix</keyword>
<feature type="domain" description="SET" evidence="2">
    <location>
        <begin position="45"/>
        <end position="151"/>
    </location>
</feature>
<proteinExistence type="predicted"/>
<keyword evidence="1" id="KW-0472">Membrane</keyword>
<protein>
    <recommendedName>
        <fullName evidence="2">SET domain-containing protein</fullName>
    </recommendedName>
</protein>
<dbReference type="Gene3D" id="2.170.270.10">
    <property type="entry name" value="SET domain"/>
    <property type="match status" value="1"/>
</dbReference>
<feature type="transmembrane region" description="Helical" evidence="1">
    <location>
        <begin position="12"/>
        <end position="31"/>
    </location>
</feature>
<name>A0A6C0C776_9ZZZZ</name>
<dbReference type="SMART" id="SM00317">
    <property type="entry name" value="SET"/>
    <property type="match status" value="1"/>
</dbReference>
<accession>A0A6C0C776</accession>
<evidence type="ECO:0000259" key="2">
    <source>
        <dbReference type="PROSITE" id="PS50280"/>
    </source>
</evidence>
<organism evidence="3">
    <name type="scientific">viral metagenome</name>
    <dbReference type="NCBI Taxonomy" id="1070528"/>
    <lineage>
        <taxon>unclassified sequences</taxon>
        <taxon>metagenomes</taxon>
        <taxon>organismal metagenomes</taxon>
    </lineage>
</organism>
<dbReference type="AlphaFoldDB" id="A0A6C0C776"/>
<keyword evidence="1" id="KW-0812">Transmembrane</keyword>
<dbReference type="Pfam" id="PF00856">
    <property type="entry name" value="SET"/>
    <property type="match status" value="1"/>
</dbReference>
<evidence type="ECO:0000256" key="1">
    <source>
        <dbReference type="SAM" id="Phobius"/>
    </source>
</evidence>